<evidence type="ECO:0000313" key="2">
    <source>
        <dbReference type="Proteomes" id="UP001597476"/>
    </source>
</evidence>
<sequence length="137" mass="16226">MKIIVFVVSICHFCYSQTNNNTYLYFDKLSGKTYTVEINGKKENEKFYSKGVKRNGDITFHIGKEMFLFLRNKNKVDSCKIEHLKSIKLSDVDNLVKVVNKINPLYPHKVFPNLFLVEKLNDSIVLKYKVKWEYYIE</sequence>
<protein>
    <submittedName>
        <fullName evidence="1">Uncharacterized protein</fullName>
    </submittedName>
</protein>
<proteinExistence type="predicted"/>
<comment type="caution">
    <text evidence="1">The sequence shown here is derived from an EMBL/GenBank/DDBJ whole genome shotgun (WGS) entry which is preliminary data.</text>
</comment>
<keyword evidence="2" id="KW-1185">Reference proteome</keyword>
<evidence type="ECO:0000313" key="1">
    <source>
        <dbReference type="EMBL" id="MFD2727495.1"/>
    </source>
</evidence>
<organism evidence="1 2">
    <name type="scientific">Hyunsoonleella rubra</name>
    <dbReference type="NCBI Taxonomy" id="1737062"/>
    <lineage>
        <taxon>Bacteria</taxon>
        <taxon>Pseudomonadati</taxon>
        <taxon>Bacteroidota</taxon>
        <taxon>Flavobacteriia</taxon>
        <taxon>Flavobacteriales</taxon>
        <taxon>Flavobacteriaceae</taxon>
    </lineage>
</organism>
<dbReference type="EMBL" id="JBHULY010000039">
    <property type="protein sequence ID" value="MFD2727495.1"/>
    <property type="molecule type" value="Genomic_DNA"/>
</dbReference>
<dbReference type="RefSeq" id="WP_380293413.1">
    <property type="nucleotide sequence ID" value="NZ_JBHULY010000039.1"/>
</dbReference>
<name>A0ABW5TEA0_9FLAO</name>
<reference evidence="2" key="1">
    <citation type="journal article" date="2019" name="Int. J. Syst. Evol. Microbiol.">
        <title>The Global Catalogue of Microorganisms (GCM) 10K type strain sequencing project: providing services to taxonomists for standard genome sequencing and annotation.</title>
        <authorList>
            <consortium name="The Broad Institute Genomics Platform"/>
            <consortium name="The Broad Institute Genome Sequencing Center for Infectious Disease"/>
            <person name="Wu L."/>
            <person name="Ma J."/>
        </authorList>
    </citation>
    <scope>NUCLEOTIDE SEQUENCE [LARGE SCALE GENOMIC DNA]</scope>
    <source>
        <strain evidence="2">KCTC 42398</strain>
    </source>
</reference>
<accession>A0ABW5TEA0</accession>
<dbReference type="Proteomes" id="UP001597476">
    <property type="component" value="Unassembled WGS sequence"/>
</dbReference>
<gene>
    <name evidence="1" type="ORF">ACFSR8_14820</name>
</gene>